<dbReference type="RefSeq" id="WP_345329437.1">
    <property type="nucleotide sequence ID" value="NZ_BAABJI010000001.1"/>
</dbReference>
<dbReference type="Proteomes" id="UP001501436">
    <property type="component" value="Unassembled WGS sequence"/>
</dbReference>
<protein>
    <submittedName>
        <fullName evidence="1">Uncharacterized protein</fullName>
    </submittedName>
</protein>
<keyword evidence="2" id="KW-1185">Reference proteome</keyword>
<reference evidence="2" key="1">
    <citation type="journal article" date="2019" name="Int. J. Syst. Evol. Microbiol.">
        <title>The Global Catalogue of Microorganisms (GCM) 10K type strain sequencing project: providing services to taxonomists for standard genome sequencing and annotation.</title>
        <authorList>
            <consortium name="The Broad Institute Genomics Platform"/>
            <consortium name="The Broad Institute Genome Sequencing Center for Infectious Disease"/>
            <person name="Wu L."/>
            <person name="Ma J."/>
        </authorList>
    </citation>
    <scope>NUCLEOTIDE SEQUENCE [LARGE SCALE GENOMIC DNA]</scope>
    <source>
        <strain evidence="2">JCM 18283</strain>
    </source>
</reference>
<dbReference type="EMBL" id="BAABJI010000001">
    <property type="protein sequence ID" value="GAA4906222.1"/>
    <property type="molecule type" value="Genomic_DNA"/>
</dbReference>
<sequence length="399" mass="46505">MQNTYALEWIDTLVSRTLDPQNINWSAITQAEFTALTTRLEQERENIKAAILNQVYQKVAKEKHIRLLLQQYHSSTVVLLDAVYEMRQNTKPKQYVRKLLQLLTNALTDVLTFIEERFSTYLSLNIKVPNTYLILNKREFKLRLDAMKTEFKANVGDNRLCDIVLGSLYAFTNKRVFHHMVTFREVVYRKELLRQLELLYEPGSTEDCCSALNELLVYLNYNSKAYVKYQISKVQQGMDKHDTLTEKLDFLLDCKKHFNQLQVKPGVVFNPQYMDLKALMNNWYDHEIAHLEKRLSLSLNPAYSGKFDWPAADLSKLSVLCNLSVDQISLFLRAADDTKVITATSLSAVYKAIVPFLSTPDKEHLSWNSMRSKSYESEDRDKELIIQALEKIISKIREY</sequence>
<name>A0ABP9FKL0_9SPHI</name>
<proteinExistence type="predicted"/>
<accession>A0ABP9FKL0</accession>
<evidence type="ECO:0000313" key="2">
    <source>
        <dbReference type="Proteomes" id="UP001501436"/>
    </source>
</evidence>
<organism evidence="1 2">
    <name type="scientific">Mucilaginibacter defluvii</name>
    <dbReference type="NCBI Taxonomy" id="1196019"/>
    <lineage>
        <taxon>Bacteria</taxon>
        <taxon>Pseudomonadati</taxon>
        <taxon>Bacteroidota</taxon>
        <taxon>Sphingobacteriia</taxon>
        <taxon>Sphingobacteriales</taxon>
        <taxon>Sphingobacteriaceae</taxon>
        <taxon>Mucilaginibacter</taxon>
    </lineage>
</organism>
<comment type="caution">
    <text evidence="1">The sequence shown here is derived from an EMBL/GenBank/DDBJ whole genome shotgun (WGS) entry which is preliminary data.</text>
</comment>
<gene>
    <name evidence="1" type="ORF">GCM10023313_06170</name>
</gene>
<evidence type="ECO:0000313" key="1">
    <source>
        <dbReference type="EMBL" id="GAA4906222.1"/>
    </source>
</evidence>